<dbReference type="Gene3D" id="2.160.20.70">
    <property type="match status" value="1"/>
</dbReference>
<dbReference type="InterPro" id="IPR001837">
    <property type="entry name" value="Adenylate_cyclase-assoc_CAP"/>
</dbReference>
<organism evidence="3 4">
    <name type="scientific">Caenorhabditis tropicalis</name>
    <dbReference type="NCBI Taxonomy" id="1561998"/>
    <lineage>
        <taxon>Eukaryota</taxon>
        <taxon>Metazoa</taxon>
        <taxon>Ecdysozoa</taxon>
        <taxon>Nematoda</taxon>
        <taxon>Chromadorea</taxon>
        <taxon>Rhabditida</taxon>
        <taxon>Rhabditina</taxon>
        <taxon>Rhabditomorpha</taxon>
        <taxon>Rhabditoidea</taxon>
        <taxon>Rhabditidae</taxon>
        <taxon>Peloderinae</taxon>
        <taxon>Caenorhabditis</taxon>
    </lineage>
</organism>
<accession>A0A1I7TJZ9</accession>
<keyword evidence="3" id="KW-1185">Reference proteome</keyword>
<evidence type="ECO:0000259" key="2">
    <source>
        <dbReference type="PROSITE" id="PS51329"/>
    </source>
</evidence>
<dbReference type="PANTHER" id="PTHR10652">
    <property type="entry name" value="ADENYLYL CYCLASE-ASSOCIATED PROTEIN"/>
    <property type="match status" value="1"/>
</dbReference>
<dbReference type="InterPro" id="IPR017901">
    <property type="entry name" value="C-CAP_CF_C-like"/>
</dbReference>
<sequence>MQTHKNASLRSEPVIQKEAKKAGPVVPPDYQKNDAPRIYWDGKVWKVDFQFGNKNALVEVKDKKESIYIYKCTDSVIKISGKANAITLDGCKRTSVVFDGLVAQCEIINSQSIQIQTLGELPTVSIQKTDGCQIFLSREALTAQIFASKSSEMNVSAQLNAHDDEYTEMALPEQFMTQIIGNKLVTVTSEIT</sequence>
<dbReference type="GO" id="GO:0019933">
    <property type="term" value="P:cAMP-mediated signaling"/>
    <property type="evidence" value="ECO:0007669"/>
    <property type="project" value="TreeGrafter"/>
</dbReference>
<evidence type="ECO:0000313" key="4">
    <source>
        <dbReference type="WBParaSite" id="Csp11.Scaffold627.g6663.t1"/>
    </source>
</evidence>
<evidence type="ECO:0000256" key="1">
    <source>
        <dbReference type="ARBA" id="ARBA00007659"/>
    </source>
</evidence>
<dbReference type="SUPFAM" id="SSF69340">
    <property type="entry name" value="C-terminal domain of adenylylcyclase associated protein"/>
    <property type="match status" value="1"/>
</dbReference>
<dbReference type="GO" id="GO:0007015">
    <property type="term" value="P:actin filament organization"/>
    <property type="evidence" value="ECO:0007669"/>
    <property type="project" value="TreeGrafter"/>
</dbReference>
<dbReference type="STRING" id="1561998.A0A1I7TJZ9"/>
<name>A0A1I7TJZ9_9PELO</name>
<protein>
    <submittedName>
        <fullName evidence="4">C-CAP/cofactor C-like domain-containing protein</fullName>
    </submittedName>
</protein>
<dbReference type="GO" id="GO:0005737">
    <property type="term" value="C:cytoplasm"/>
    <property type="evidence" value="ECO:0007669"/>
    <property type="project" value="TreeGrafter"/>
</dbReference>
<dbReference type="InterPro" id="IPR016098">
    <property type="entry name" value="CAP/MinC_C"/>
</dbReference>
<dbReference type="eggNOG" id="KOG2675">
    <property type="taxonomic scope" value="Eukaryota"/>
</dbReference>
<dbReference type="InterPro" id="IPR013912">
    <property type="entry name" value="Adenylate_cyclase-assoc_CAP_C"/>
</dbReference>
<dbReference type="GO" id="GO:0003779">
    <property type="term" value="F:actin binding"/>
    <property type="evidence" value="ECO:0007669"/>
    <property type="project" value="InterPro"/>
</dbReference>
<dbReference type="Pfam" id="PF08603">
    <property type="entry name" value="CAP_C"/>
    <property type="match status" value="1"/>
</dbReference>
<dbReference type="SMART" id="SM00673">
    <property type="entry name" value="CARP"/>
    <property type="match status" value="2"/>
</dbReference>
<dbReference type="PROSITE" id="PS51329">
    <property type="entry name" value="C_CAP_COFACTOR_C"/>
    <property type="match status" value="1"/>
</dbReference>
<reference evidence="4" key="1">
    <citation type="submission" date="2016-11" db="UniProtKB">
        <authorList>
            <consortium name="WormBaseParasite"/>
        </authorList>
    </citation>
    <scope>IDENTIFICATION</scope>
</reference>
<dbReference type="PANTHER" id="PTHR10652:SF19">
    <property type="entry name" value="C-CAP_COFACTOR C-LIKE DOMAIN-CONTAINING PROTEIN"/>
    <property type="match status" value="1"/>
</dbReference>
<dbReference type="InterPro" id="IPR036223">
    <property type="entry name" value="CAP_C_sf"/>
</dbReference>
<dbReference type="GO" id="GO:0008179">
    <property type="term" value="F:adenylate cyclase binding"/>
    <property type="evidence" value="ECO:0007669"/>
    <property type="project" value="TreeGrafter"/>
</dbReference>
<comment type="similarity">
    <text evidence="1">Belongs to the CAP family.</text>
</comment>
<dbReference type="GO" id="GO:0000902">
    <property type="term" value="P:cell morphogenesis"/>
    <property type="evidence" value="ECO:0007669"/>
    <property type="project" value="TreeGrafter"/>
</dbReference>
<dbReference type="WBParaSite" id="Csp11.Scaffold627.g6663.t1">
    <property type="protein sequence ID" value="Csp11.Scaffold627.g6663.t1"/>
    <property type="gene ID" value="Csp11.Scaffold627.g6663"/>
</dbReference>
<evidence type="ECO:0000313" key="3">
    <source>
        <dbReference type="Proteomes" id="UP000095282"/>
    </source>
</evidence>
<feature type="domain" description="C-CAP/cofactor C-like" evidence="2">
    <location>
        <begin position="27"/>
        <end position="168"/>
    </location>
</feature>
<dbReference type="InterPro" id="IPR006599">
    <property type="entry name" value="CARP_motif"/>
</dbReference>
<dbReference type="Proteomes" id="UP000095282">
    <property type="component" value="Unplaced"/>
</dbReference>
<proteinExistence type="inferred from homology"/>
<dbReference type="AlphaFoldDB" id="A0A1I7TJZ9"/>